<sequence>MYEEMRVRNYSPRSIKTYISQVSKVSKHFGKSPEHISIAELKEYLFQKVEVNKMSFSGVNQAISAFKILFKDVLGRIWDPVRIKRPRRSKPLPSVFSKEEISLILNSISNRKHYCLLALTYASGLRLNEVISLKPGDIDSDRMQLKVRGGKGYKDRYTLLPKGLLERLREYYRYYRPNTYLFEGRTPGKPYSEKSAQCVLKKAMECAGVTKHASFHTLRHSFATHLLEQGTNVRIIQELLGHKSLRTTTVYLHVTNLNPALIKSPLDEL</sequence>
<dbReference type="InterPro" id="IPR004107">
    <property type="entry name" value="Integrase_SAM-like_N"/>
</dbReference>
<proteinExistence type="inferred from homology"/>
<evidence type="ECO:0000259" key="5">
    <source>
        <dbReference type="PROSITE" id="PS51898"/>
    </source>
</evidence>
<reference evidence="6 7" key="1">
    <citation type="submission" date="2020-09" db="EMBL/GenBank/DDBJ databases">
        <title>Echinicola sp. CAU 1574 isolated from sand of Sido Beach.</title>
        <authorList>
            <person name="Kim W."/>
        </authorList>
    </citation>
    <scope>NUCLEOTIDE SEQUENCE [LARGE SCALE GENOMIC DNA]</scope>
    <source>
        <strain evidence="6 7">CAU 1574</strain>
    </source>
</reference>
<comment type="similarity">
    <text evidence="1">Belongs to the 'phage' integrase family.</text>
</comment>
<dbReference type="PROSITE" id="PS51898">
    <property type="entry name" value="TYR_RECOMBINASE"/>
    <property type="match status" value="1"/>
</dbReference>
<evidence type="ECO:0000256" key="2">
    <source>
        <dbReference type="ARBA" id="ARBA00022908"/>
    </source>
</evidence>
<feature type="domain" description="Tyr recombinase" evidence="5">
    <location>
        <begin position="91"/>
        <end position="267"/>
    </location>
</feature>
<dbReference type="EMBL" id="JACYTQ010000017">
    <property type="protein sequence ID" value="MBD8491346.1"/>
    <property type="molecule type" value="Genomic_DNA"/>
</dbReference>
<evidence type="ECO:0000256" key="1">
    <source>
        <dbReference type="ARBA" id="ARBA00008857"/>
    </source>
</evidence>
<keyword evidence="2" id="KW-0229">DNA integration</keyword>
<accession>A0ABR9ASK0</accession>
<name>A0ABR9ASK0_9BACT</name>
<dbReference type="Gene3D" id="1.10.443.10">
    <property type="entry name" value="Intergrase catalytic core"/>
    <property type="match status" value="1"/>
</dbReference>
<keyword evidence="7" id="KW-1185">Reference proteome</keyword>
<dbReference type="Gene3D" id="1.10.150.130">
    <property type="match status" value="1"/>
</dbReference>
<comment type="caution">
    <text evidence="6">The sequence shown here is derived from an EMBL/GenBank/DDBJ whole genome shotgun (WGS) entry which is preliminary data.</text>
</comment>
<protein>
    <submittedName>
        <fullName evidence="6">Site-specific integrase</fullName>
    </submittedName>
</protein>
<dbReference type="Pfam" id="PF00589">
    <property type="entry name" value="Phage_integrase"/>
    <property type="match status" value="1"/>
</dbReference>
<gene>
    <name evidence="6" type="ORF">IFO69_21530</name>
</gene>
<dbReference type="InterPro" id="IPR002104">
    <property type="entry name" value="Integrase_catalytic"/>
</dbReference>
<dbReference type="RefSeq" id="WP_192012226.1">
    <property type="nucleotide sequence ID" value="NZ_JACYTQ010000017.1"/>
</dbReference>
<dbReference type="InterPro" id="IPR011010">
    <property type="entry name" value="DNA_brk_join_enz"/>
</dbReference>
<dbReference type="Proteomes" id="UP000647133">
    <property type="component" value="Unassembled WGS sequence"/>
</dbReference>
<dbReference type="Pfam" id="PF13495">
    <property type="entry name" value="Phage_int_SAM_4"/>
    <property type="match status" value="1"/>
</dbReference>
<evidence type="ECO:0000256" key="4">
    <source>
        <dbReference type="ARBA" id="ARBA00023172"/>
    </source>
</evidence>
<dbReference type="PANTHER" id="PTHR30349:SF64">
    <property type="entry name" value="PROPHAGE INTEGRASE INTD-RELATED"/>
    <property type="match status" value="1"/>
</dbReference>
<evidence type="ECO:0000313" key="6">
    <source>
        <dbReference type="EMBL" id="MBD8491346.1"/>
    </source>
</evidence>
<organism evidence="6 7">
    <name type="scientific">Echinicola arenosa</name>
    <dbReference type="NCBI Taxonomy" id="2774144"/>
    <lineage>
        <taxon>Bacteria</taxon>
        <taxon>Pseudomonadati</taxon>
        <taxon>Bacteroidota</taxon>
        <taxon>Cytophagia</taxon>
        <taxon>Cytophagales</taxon>
        <taxon>Cyclobacteriaceae</taxon>
        <taxon>Echinicola</taxon>
    </lineage>
</organism>
<dbReference type="InterPro" id="IPR050090">
    <property type="entry name" value="Tyrosine_recombinase_XerCD"/>
</dbReference>
<evidence type="ECO:0000256" key="3">
    <source>
        <dbReference type="ARBA" id="ARBA00023125"/>
    </source>
</evidence>
<keyword evidence="4" id="KW-0233">DNA recombination</keyword>
<keyword evidence="3" id="KW-0238">DNA-binding</keyword>
<dbReference type="PANTHER" id="PTHR30349">
    <property type="entry name" value="PHAGE INTEGRASE-RELATED"/>
    <property type="match status" value="1"/>
</dbReference>
<dbReference type="SUPFAM" id="SSF56349">
    <property type="entry name" value="DNA breaking-rejoining enzymes"/>
    <property type="match status" value="1"/>
</dbReference>
<dbReference type="InterPro" id="IPR013762">
    <property type="entry name" value="Integrase-like_cat_sf"/>
</dbReference>
<dbReference type="InterPro" id="IPR010998">
    <property type="entry name" value="Integrase_recombinase_N"/>
</dbReference>
<evidence type="ECO:0000313" key="7">
    <source>
        <dbReference type="Proteomes" id="UP000647133"/>
    </source>
</evidence>